<dbReference type="EMBL" id="CP137080">
    <property type="protein sequence ID" value="WOQ70743.1"/>
    <property type="molecule type" value="Genomic_DNA"/>
</dbReference>
<proteinExistence type="predicted"/>
<dbReference type="Proteomes" id="UP001329313">
    <property type="component" value="Chromosome"/>
</dbReference>
<sequence>MTDIPRGLTSRQEIVEIDIFDRLSGSIRDALLAELSHKPEHKIISLSITSYSEFATSYRAVAVIEYL</sequence>
<name>A0AAU0MLV8_9MICO</name>
<dbReference type="KEGG" id="mliy:RYJ27_06010"/>
<dbReference type="RefSeq" id="WP_330171811.1">
    <property type="nucleotide sequence ID" value="NZ_CP137080.1"/>
</dbReference>
<organism evidence="1 2">
    <name type="scientific">Microbacterium limosum</name>
    <dbReference type="NCBI Taxonomy" id="3079935"/>
    <lineage>
        <taxon>Bacteria</taxon>
        <taxon>Bacillati</taxon>
        <taxon>Actinomycetota</taxon>
        <taxon>Actinomycetes</taxon>
        <taxon>Micrococcales</taxon>
        <taxon>Microbacteriaceae</taxon>
        <taxon>Microbacterium</taxon>
    </lineage>
</organism>
<protein>
    <submittedName>
        <fullName evidence="1">Uncharacterized protein</fullName>
    </submittedName>
</protein>
<evidence type="ECO:0000313" key="2">
    <source>
        <dbReference type="Proteomes" id="UP001329313"/>
    </source>
</evidence>
<dbReference type="AlphaFoldDB" id="A0AAU0MLV8"/>
<reference evidence="1 2" key="1">
    <citation type="submission" date="2023-10" db="EMBL/GenBank/DDBJ databases">
        <title>Y20.</title>
        <authorList>
            <person name="Zhang G."/>
            <person name="Ding Y."/>
        </authorList>
    </citation>
    <scope>NUCLEOTIDE SEQUENCE [LARGE SCALE GENOMIC DNA]</scope>
    <source>
        <strain evidence="1 2">Y20</strain>
    </source>
</reference>
<accession>A0AAU0MLV8</accession>
<gene>
    <name evidence="1" type="ORF">RYJ27_06010</name>
</gene>
<evidence type="ECO:0000313" key="1">
    <source>
        <dbReference type="EMBL" id="WOQ70743.1"/>
    </source>
</evidence>
<keyword evidence="2" id="KW-1185">Reference proteome</keyword>